<dbReference type="Proteomes" id="UP000191820">
    <property type="component" value="Chromosome"/>
</dbReference>
<evidence type="ECO:0000256" key="13">
    <source>
        <dbReference type="SAM" id="SignalP"/>
    </source>
</evidence>
<dbReference type="InterPro" id="IPR012910">
    <property type="entry name" value="Plug_dom"/>
</dbReference>
<dbReference type="SUPFAM" id="SSF56935">
    <property type="entry name" value="Porins"/>
    <property type="match status" value="1"/>
</dbReference>
<dbReference type="Gene3D" id="2.170.130.10">
    <property type="entry name" value="TonB-dependent receptor, plug domain"/>
    <property type="match status" value="1"/>
</dbReference>
<dbReference type="PANTHER" id="PTHR30069:SF29">
    <property type="entry name" value="HEMOGLOBIN AND HEMOGLOBIN-HAPTOGLOBIN-BINDING PROTEIN 1-RELATED"/>
    <property type="match status" value="1"/>
</dbReference>
<evidence type="ECO:0000256" key="7">
    <source>
        <dbReference type="ARBA" id="ARBA00023077"/>
    </source>
</evidence>
<name>A0ABM6JNN9_9GAMM</name>
<evidence type="ECO:0008006" key="18">
    <source>
        <dbReference type="Google" id="ProtNLM"/>
    </source>
</evidence>
<keyword evidence="5 11" id="KW-0812">Transmembrane</keyword>
<dbReference type="InterPro" id="IPR036942">
    <property type="entry name" value="Beta-barrel_TonB_sf"/>
</dbReference>
<evidence type="ECO:0000259" key="15">
    <source>
        <dbReference type="Pfam" id="PF07715"/>
    </source>
</evidence>
<keyword evidence="17" id="KW-1185">Reference proteome</keyword>
<keyword evidence="3 11" id="KW-0813">Transport</keyword>
<proteinExistence type="inferred from homology"/>
<evidence type="ECO:0000256" key="9">
    <source>
        <dbReference type="ARBA" id="ARBA00023170"/>
    </source>
</evidence>
<dbReference type="PROSITE" id="PS00430">
    <property type="entry name" value="TONB_DEPENDENT_REC_1"/>
    <property type="match status" value="1"/>
</dbReference>
<feature type="chain" id="PRO_5047318878" description="TonB-dependent receptor" evidence="13">
    <location>
        <begin position="25"/>
        <end position="658"/>
    </location>
</feature>
<evidence type="ECO:0000256" key="3">
    <source>
        <dbReference type="ARBA" id="ARBA00022448"/>
    </source>
</evidence>
<dbReference type="EMBL" id="CP020472">
    <property type="protein sequence ID" value="ARD23926.1"/>
    <property type="molecule type" value="Genomic_DNA"/>
</dbReference>
<organism evidence="16 17">
    <name type="scientific">Shewanella japonica</name>
    <dbReference type="NCBI Taxonomy" id="93973"/>
    <lineage>
        <taxon>Bacteria</taxon>
        <taxon>Pseudomonadati</taxon>
        <taxon>Pseudomonadota</taxon>
        <taxon>Gammaproteobacteria</taxon>
        <taxon>Alteromonadales</taxon>
        <taxon>Shewanellaceae</taxon>
        <taxon>Shewanella</taxon>
    </lineage>
</organism>
<keyword evidence="8 11" id="KW-0472">Membrane</keyword>
<gene>
    <name evidence="16" type="ORF">SJ2017_3683</name>
</gene>
<evidence type="ECO:0000256" key="5">
    <source>
        <dbReference type="ARBA" id="ARBA00022692"/>
    </source>
</evidence>
<keyword evidence="9" id="KW-0675">Receptor</keyword>
<evidence type="ECO:0000256" key="2">
    <source>
        <dbReference type="ARBA" id="ARBA00008143"/>
    </source>
</evidence>
<dbReference type="PANTHER" id="PTHR30069">
    <property type="entry name" value="TONB-DEPENDENT OUTER MEMBRANE RECEPTOR"/>
    <property type="match status" value="1"/>
</dbReference>
<evidence type="ECO:0000313" key="16">
    <source>
        <dbReference type="EMBL" id="ARD23926.1"/>
    </source>
</evidence>
<dbReference type="Gene3D" id="2.40.170.20">
    <property type="entry name" value="TonB-dependent receptor, beta-barrel domain"/>
    <property type="match status" value="1"/>
</dbReference>
<reference evidence="16 17" key="1">
    <citation type="submission" date="2017-03" db="EMBL/GenBank/DDBJ databases">
        <title>Genome sequencing of Shewanella japonica KCTC 22435.</title>
        <authorList>
            <person name="Kim K.M."/>
        </authorList>
    </citation>
    <scope>NUCLEOTIDE SEQUENCE [LARGE SCALE GENOMIC DNA]</scope>
    <source>
        <strain evidence="16 17">KCTC 22435</strain>
    </source>
</reference>
<sequence>MFKRTLVAFSVSSIMLGMPSLAIADDGPGINKADMETIVVTGSKSESLLKEVPASIEVFTSQDIEAMGAVSVRDVISRATGAQTYAQKGGINLRGIGFNYTVVLVNGRKPGAMENNKDFQSYITDNINIDSVDRIEVLRGQAGVMYGSNAIGGVVNIITKQSYEESSTYTVSHGSNESKVAYTHDFGRVNNLFGSISGSYTDYIPVKEDTLDDNGSWQETASGDLVNFNGTLGYAINQNNEIRFEGSYSNLDTTSTSLTYSDETLVDAGGNEFTNTTSSSRVSETYRKRLGGSIILDGFTQDHSYTAGLTMSQVELSKGGFDQVYDTMVLDLQDVWQINDWNKLIIGGEYLNDQISRENLELTEDSLDRYAFYLQNEMSFFDRSLILIPAVRFDNDSAFGNKFTYQLGGTYEFIENNFIKANLGTGYKAPVLTELYAYETQGEATVWGNPNLTPEESESWDIRYEVYFDRLSASIGYYNTDVTDMFSSQICADFEEGSEDRIYCDNLPEPIQGDNKLRYNVGEASVKGIEAQLTYSLTDNLNIKLSYDGIDAKQIDEDGIESDLTFNSENIYGLDLQYHNPDDDFSINIWGAYNQDYLYSSGSERFDFYNFNASLQKGFGDKYSITFAAYNLYQSERDSQTDTAISPLEWRLSFSAKL</sequence>
<dbReference type="InterPro" id="IPR039426">
    <property type="entry name" value="TonB-dep_rcpt-like"/>
</dbReference>
<evidence type="ECO:0000256" key="10">
    <source>
        <dbReference type="ARBA" id="ARBA00023237"/>
    </source>
</evidence>
<feature type="short sequence motif" description="TonB box" evidence="12">
    <location>
        <begin position="37"/>
        <end position="43"/>
    </location>
</feature>
<feature type="domain" description="TonB-dependent receptor-like beta-barrel" evidence="14">
    <location>
        <begin position="181"/>
        <end position="632"/>
    </location>
</feature>
<evidence type="ECO:0000256" key="12">
    <source>
        <dbReference type="PROSITE-ProRule" id="PRU10143"/>
    </source>
</evidence>
<evidence type="ECO:0000256" key="1">
    <source>
        <dbReference type="ARBA" id="ARBA00004571"/>
    </source>
</evidence>
<evidence type="ECO:0000256" key="6">
    <source>
        <dbReference type="ARBA" id="ARBA00022729"/>
    </source>
</evidence>
<feature type="signal peptide" evidence="13">
    <location>
        <begin position="1"/>
        <end position="24"/>
    </location>
</feature>
<dbReference type="InterPro" id="IPR037066">
    <property type="entry name" value="Plug_dom_sf"/>
</dbReference>
<protein>
    <recommendedName>
        <fullName evidence="18">TonB-dependent receptor</fullName>
    </recommendedName>
</protein>
<evidence type="ECO:0000256" key="4">
    <source>
        <dbReference type="ARBA" id="ARBA00022452"/>
    </source>
</evidence>
<dbReference type="CDD" id="cd01347">
    <property type="entry name" value="ligand_gated_channel"/>
    <property type="match status" value="1"/>
</dbReference>
<evidence type="ECO:0000256" key="8">
    <source>
        <dbReference type="ARBA" id="ARBA00023136"/>
    </source>
</evidence>
<evidence type="ECO:0000259" key="14">
    <source>
        <dbReference type="Pfam" id="PF00593"/>
    </source>
</evidence>
<comment type="similarity">
    <text evidence="2">Belongs to the TonB-dependent receptor family. Hemoglobin/haptoglobin binding protein subfamily.</text>
</comment>
<evidence type="ECO:0000256" key="11">
    <source>
        <dbReference type="PROSITE-ProRule" id="PRU01360"/>
    </source>
</evidence>
<dbReference type="InterPro" id="IPR000531">
    <property type="entry name" value="Beta-barrel_TonB"/>
</dbReference>
<dbReference type="InterPro" id="IPR010916">
    <property type="entry name" value="TonB_box_CS"/>
</dbReference>
<dbReference type="PROSITE" id="PS52016">
    <property type="entry name" value="TONB_DEPENDENT_REC_3"/>
    <property type="match status" value="1"/>
</dbReference>
<keyword evidence="4 11" id="KW-1134">Transmembrane beta strand</keyword>
<dbReference type="Pfam" id="PF00593">
    <property type="entry name" value="TonB_dep_Rec_b-barrel"/>
    <property type="match status" value="1"/>
</dbReference>
<feature type="domain" description="TonB-dependent receptor plug" evidence="15">
    <location>
        <begin position="50"/>
        <end position="154"/>
    </location>
</feature>
<accession>A0ABM6JNN9</accession>
<comment type="subcellular location">
    <subcellularLocation>
        <location evidence="1 11">Cell outer membrane</location>
        <topology evidence="1 11">Multi-pass membrane protein</topology>
    </subcellularLocation>
</comment>
<evidence type="ECO:0000313" key="17">
    <source>
        <dbReference type="Proteomes" id="UP000191820"/>
    </source>
</evidence>
<keyword evidence="6 13" id="KW-0732">Signal</keyword>
<keyword evidence="10 11" id="KW-0998">Cell outer membrane</keyword>
<dbReference type="RefSeq" id="WP_080916905.1">
    <property type="nucleotide sequence ID" value="NZ_CP020472.1"/>
</dbReference>
<dbReference type="Pfam" id="PF07715">
    <property type="entry name" value="Plug"/>
    <property type="match status" value="1"/>
</dbReference>
<keyword evidence="7 12" id="KW-0798">TonB box</keyword>